<dbReference type="Proteomes" id="UP001189429">
    <property type="component" value="Unassembled WGS sequence"/>
</dbReference>
<accession>A0ABN9RE57</accession>
<evidence type="ECO:0000313" key="1">
    <source>
        <dbReference type="EMBL" id="CAK0817296.1"/>
    </source>
</evidence>
<reference evidence="1" key="1">
    <citation type="submission" date="2023-10" db="EMBL/GenBank/DDBJ databases">
        <authorList>
            <person name="Chen Y."/>
            <person name="Shah S."/>
            <person name="Dougan E. K."/>
            <person name="Thang M."/>
            <person name="Chan C."/>
        </authorList>
    </citation>
    <scope>NUCLEOTIDE SEQUENCE [LARGE SCALE GENOMIC DNA]</scope>
</reference>
<gene>
    <name evidence="1" type="ORF">PCOR1329_LOCUS19941</name>
</gene>
<keyword evidence="2" id="KW-1185">Reference proteome</keyword>
<dbReference type="EMBL" id="CAUYUJ010006419">
    <property type="protein sequence ID" value="CAK0817296.1"/>
    <property type="molecule type" value="Genomic_DNA"/>
</dbReference>
<feature type="non-terminal residue" evidence="1">
    <location>
        <position position="307"/>
    </location>
</feature>
<comment type="caution">
    <text evidence="1">The sequence shown here is derived from an EMBL/GenBank/DDBJ whole genome shotgun (WGS) entry which is preliminary data.</text>
</comment>
<protein>
    <submittedName>
        <fullName evidence="1">Uncharacterized protein</fullName>
    </submittedName>
</protein>
<name>A0ABN9RE57_9DINO</name>
<organism evidence="1 2">
    <name type="scientific">Prorocentrum cordatum</name>
    <dbReference type="NCBI Taxonomy" id="2364126"/>
    <lineage>
        <taxon>Eukaryota</taxon>
        <taxon>Sar</taxon>
        <taxon>Alveolata</taxon>
        <taxon>Dinophyceae</taxon>
        <taxon>Prorocentrales</taxon>
        <taxon>Prorocentraceae</taxon>
        <taxon>Prorocentrum</taxon>
    </lineage>
</organism>
<sequence length="307" mass="32776">MAAAAGAAGAGGGPLLKSGQRILVQWRANEPWQARGLVAPVTTGEYEECAGEEAPEGAVQRVLIWYAVTPDGDIYPHCLPPPAVAGVVPCDATGQPNRALGMGARLPRGNPQIYGRQWQLDARQFLGALEFVTGEDYGEKIRDQCRRQEGRVQLLGSLVPSEWVGIADALPDPAPDKWVQVGSSDGAGRAVLRDLGVDYGVVCSGLAMCKKGEQTFIVKISSGGGAGLGARVLAVVEDADGGRHLPFRDATRLMTVTEWAKWPLQVNLTSADPAVAEHEFCMRVVQLAVHYDQLNISELAAFELVLR</sequence>
<proteinExistence type="predicted"/>
<evidence type="ECO:0000313" key="2">
    <source>
        <dbReference type="Proteomes" id="UP001189429"/>
    </source>
</evidence>